<evidence type="ECO:0000313" key="9">
    <source>
        <dbReference type="EMBL" id="BAQ00909.1"/>
    </source>
</evidence>
<feature type="transmembrane region" description="Helical" evidence="7">
    <location>
        <begin position="384"/>
        <end position="404"/>
    </location>
</feature>
<gene>
    <name evidence="8" type="primary">wzx</name>
</gene>
<protein>
    <recommendedName>
        <fullName evidence="6">Putative O-antigen transporter</fullName>
    </recommendedName>
</protein>
<organism evidence="8">
    <name type="scientific">Escherichia coli</name>
    <dbReference type="NCBI Taxonomy" id="562"/>
    <lineage>
        <taxon>Bacteria</taxon>
        <taxon>Pseudomonadati</taxon>
        <taxon>Pseudomonadota</taxon>
        <taxon>Gammaproteobacteria</taxon>
        <taxon>Enterobacterales</taxon>
        <taxon>Enterobacteriaceae</taxon>
        <taxon>Escherichia</taxon>
    </lineage>
</organism>
<feature type="transmembrane region" description="Helical" evidence="7">
    <location>
        <begin position="40"/>
        <end position="63"/>
    </location>
</feature>
<accession>A0A0A8J3D9</accession>
<evidence type="ECO:0000256" key="4">
    <source>
        <dbReference type="ARBA" id="ARBA00022989"/>
    </source>
</evidence>
<dbReference type="EMBL" id="AB811609">
    <property type="protein sequence ID" value="BAQ00766.1"/>
    <property type="molecule type" value="Genomic_DNA"/>
</dbReference>
<feature type="transmembrane region" description="Helical" evidence="7">
    <location>
        <begin position="171"/>
        <end position="192"/>
    </location>
</feature>
<evidence type="ECO:0000256" key="3">
    <source>
        <dbReference type="ARBA" id="ARBA00022692"/>
    </source>
</evidence>
<evidence type="ECO:0000256" key="2">
    <source>
        <dbReference type="ARBA" id="ARBA00022475"/>
    </source>
</evidence>
<dbReference type="RefSeq" id="WP_021579330.1">
    <property type="nucleotide sequence ID" value="NZ_BFYB01000118.1"/>
</dbReference>
<dbReference type="PANTHER" id="PTHR30250">
    <property type="entry name" value="PST FAMILY PREDICTED COLANIC ACID TRANSPORTER"/>
    <property type="match status" value="1"/>
</dbReference>
<keyword evidence="2" id="KW-1003">Cell membrane</keyword>
<comment type="subcellular location">
    <subcellularLocation>
        <location evidence="1">Cell membrane</location>
        <topology evidence="1">Multi-pass membrane protein</topology>
    </subcellularLocation>
</comment>
<dbReference type="InterPro" id="IPR002797">
    <property type="entry name" value="Polysacc_synth"/>
</dbReference>
<feature type="transmembrane region" description="Helical" evidence="7">
    <location>
        <begin position="12"/>
        <end position="34"/>
    </location>
</feature>
<proteinExistence type="predicted"/>
<reference evidence="8" key="1">
    <citation type="journal article" date="2014" name="DNA Res.">
        <title>A complete view of the genetic diversity of the Escherichia coli O-antigen biosynthesis gene cluster.</title>
        <authorList>
            <person name="Iguchi A."/>
            <person name="Iyoda S."/>
            <person name="Kikuchi T."/>
            <person name="Ogura Y."/>
            <person name="Katsura K."/>
            <person name="Ohnishi M."/>
            <person name="Hayashi T."/>
            <person name="Thomson N.R."/>
        </authorList>
    </citation>
    <scope>NUCLEOTIDE SEQUENCE</scope>
    <source>
        <strain evidence="8">Kattwijk</strain>
        <strain evidence="9">P11a</strain>
    </source>
</reference>
<feature type="transmembrane region" description="Helical" evidence="7">
    <location>
        <begin position="355"/>
        <end position="378"/>
    </location>
</feature>
<dbReference type="PANTHER" id="PTHR30250:SF11">
    <property type="entry name" value="O-ANTIGEN TRANSPORTER-RELATED"/>
    <property type="match status" value="1"/>
</dbReference>
<evidence type="ECO:0000256" key="1">
    <source>
        <dbReference type="ARBA" id="ARBA00004651"/>
    </source>
</evidence>
<dbReference type="InterPro" id="IPR050833">
    <property type="entry name" value="Poly_Biosynth_Transport"/>
</dbReference>
<feature type="transmembrane region" description="Helical" evidence="7">
    <location>
        <begin position="280"/>
        <end position="302"/>
    </location>
</feature>
<dbReference type="GO" id="GO:0005886">
    <property type="term" value="C:plasma membrane"/>
    <property type="evidence" value="ECO:0007669"/>
    <property type="project" value="UniProtKB-SubCell"/>
</dbReference>
<feature type="transmembrane region" description="Helical" evidence="7">
    <location>
        <begin position="146"/>
        <end position="165"/>
    </location>
</feature>
<keyword evidence="4 7" id="KW-1133">Transmembrane helix</keyword>
<feature type="transmembrane region" description="Helical" evidence="7">
    <location>
        <begin position="118"/>
        <end position="137"/>
    </location>
</feature>
<dbReference type="AlphaFoldDB" id="A0A0A8J3D9"/>
<feature type="transmembrane region" description="Helical" evidence="7">
    <location>
        <begin position="84"/>
        <end position="106"/>
    </location>
</feature>
<evidence type="ECO:0000256" key="5">
    <source>
        <dbReference type="ARBA" id="ARBA00023136"/>
    </source>
</evidence>
<dbReference type="Pfam" id="PF01943">
    <property type="entry name" value="Polysacc_synt"/>
    <property type="match status" value="1"/>
</dbReference>
<evidence type="ECO:0000313" key="8">
    <source>
        <dbReference type="EMBL" id="BAQ00766.1"/>
    </source>
</evidence>
<keyword evidence="5 7" id="KW-0472">Membrane</keyword>
<evidence type="ECO:0000256" key="6">
    <source>
        <dbReference type="ARBA" id="ARBA00049738"/>
    </source>
</evidence>
<feature type="transmembrane region" description="Helical" evidence="7">
    <location>
        <begin position="322"/>
        <end position="343"/>
    </location>
</feature>
<evidence type="ECO:0000256" key="7">
    <source>
        <dbReference type="SAM" id="Phobius"/>
    </source>
</evidence>
<dbReference type="EMBL" id="AB811618">
    <property type="protein sequence ID" value="BAQ00909.1"/>
    <property type="molecule type" value="Genomic_DNA"/>
</dbReference>
<keyword evidence="3 7" id="KW-0812">Transmembrane</keyword>
<sequence>MKLKQNVLFGNIAALAILQLATYITPLLIVPYLTRVLGPGGYGTVAICLSIIQMSLILTDFGFNLSSTEYIARNCQSKDKINKHIGAVFQIKILLIFLCVIFLYFLVNDQLQQFKIEFFFYSCIAIIGQTFQSLWFFQGVEKMKRITLFLTISKFSYVILTFVIVKKPEQGRFVILAYALSQVIGALLSQYYMRKEGYKYTPANLSSMLGVLRTSALFFWSRLAVSTYTTASTLVVGAAGHVQAGYYAASEQLYKAGQNITTPVSQALYPYMTRAKNWALFFKMMSILTVVMITASLTAIWLSQWLIALIFGPEYIVSQNVFIVFMLALIVTFVSTNFGYPVFSALGKVKVANYTVIFGALTHVVILGVLFCLGEISAYNVVRAVLFTEIVILILRMFFFVKLYRREVK</sequence>
<name>A0A0A8J3D9_ECOLX</name>